<feature type="domain" description="Reverse transcriptase" evidence="2">
    <location>
        <begin position="17"/>
        <end position="348"/>
    </location>
</feature>
<dbReference type="Proteomes" id="UP001430193">
    <property type="component" value="Unassembled WGS sequence"/>
</dbReference>
<evidence type="ECO:0000256" key="1">
    <source>
        <dbReference type="ARBA" id="ARBA00034120"/>
    </source>
</evidence>
<dbReference type="PROSITE" id="PS50878">
    <property type="entry name" value="RT_POL"/>
    <property type="match status" value="1"/>
</dbReference>
<keyword evidence="4" id="KW-1185">Reference proteome</keyword>
<dbReference type="Pfam" id="PF00078">
    <property type="entry name" value="RVT_1"/>
    <property type="match status" value="1"/>
</dbReference>
<dbReference type="PANTHER" id="PTHR34047:SF8">
    <property type="entry name" value="PROTEIN YKFC"/>
    <property type="match status" value="1"/>
</dbReference>
<sequence length="445" mass="50936">MTTPRYQDGCAAGSQVMGATSYVFAVNFNNGNVNNLNRNNKAFCRPVASVPARECQGVTFRELYTAMRNARRHKQPSENMLEFLADWTGGLFDLQRALTAGAWVPSPATCFIAQRPKARQIHAPAFSDRVVHHWLVPQLEAIYEPKFIHDSYASRRGKGTHKAVARLRQFVRQVASGQGGGWYLQLDIANFFNSIDRRVLWQLLKPQLERGEVRPEALRATHALLRHSIQQQGVVYRSTEAERERVPAHKRLENAATGCGLPIGNLSSQFFANVYLNELDQFAKHVLKAKRYLRYVDDFVLVHHDRAVLENWQARIEAFLADRLNLKLKADIRLRPLSSGIDFLGYVVYPTHTRVRRRVLKHVREALQAWRSAHVQAGMAQATPADYRKLSSVWGSYQGHMQHADSHRLQQRILTRHRWLNSLVSTKRAFSHELEGRRITIKVAI</sequence>
<reference evidence="3" key="1">
    <citation type="submission" date="2020-10" db="EMBL/GenBank/DDBJ databases">
        <title>Phylogeny of dyella-like bacteria.</title>
        <authorList>
            <person name="Fu J."/>
        </authorList>
    </citation>
    <scope>NUCLEOTIDE SEQUENCE</scope>
    <source>
        <strain evidence="3">DHON07</strain>
    </source>
</reference>
<comment type="similarity">
    <text evidence="1">Belongs to the bacterial reverse transcriptase family.</text>
</comment>
<dbReference type="PANTHER" id="PTHR34047">
    <property type="entry name" value="NUCLEAR INTRON MATURASE 1, MITOCHONDRIAL-RELATED"/>
    <property type="match status" value="1"/>
</dbReference>
<comment type="caution">
    <text evidence="3">The sequence shown here is derived from an EMBL/GenBank/DDBJ whole genome shotgun (WGS) entry which is preliminary data.</text>
</comment>
<keyword evidence="3" id="KW-0808">Transferase</keyword>
<dbReference type="GO" id="GO:0003964">
    <property type="term" value="F:RNA-directed DNA polymerase activity"/>
    <property type="evidence" value="ECO:0007669"/>
    <property type="project" value="UniProtKB-KW"/>
</dbReference>
<name>A0ABS2KL08_9GAMM</name>
<evidence type="ECO:0000313" key="4">
    <source>
        <dbReference type="Proteomes" id="UP001430193"/>
    </source>
</evidence>
<organism evidence="3 4">
    <name type="scientific">Dyella mobilis</name>
    <dbReference type="NCBI Taxonomy" id="1849582"/>
    <lineage>
        <taxon>Bacteria</taxon>
        <taxon>Pseudomonadati</taxon>
        <taxon>Pseudomonadota</taxon>
        <taxon>Gammaproteobacteria</taxon>
        <taxon>Lysobacterales</taxon>
        <taxon>Rhodanobacteraceae</taxon>
        <taxon>Dyella</taxon>
    </lineage>
</organism>
<gene>
    <name evidence="3" type="ORF">ISS99_18915</name>
</gene>
<dbReference type="InterPro" id="IPR043502">
    <property type="entry name" value="DNA/RNA_pol_sf"/>
</dbReference>
<dbReference type="CDD" id="cd01646">
    <property type="entry name" value="RT_Bac_retron_I"/>
    <property type="match status" value="1"/>
</dbReference>
<dbReference type="InterPro" id="IPR000477">
    <property type="entry name" value="RT_dom"/>
</dbReference>
<evidence type="ECO:0000313" key="3">
    <source>
        <dbReference type="EMBL" id="MBM7131599.1"/>
    </source>
</evidence>
<proteinExistence type="inferred from homology"/>
<evidence type="ECO:0000259" key="2">
    <source>
        <dbReference type="PROSITE" id="PS50878"/>
    </source>
</evidence>
<accession>A0ABS2KL08</accession>
<keyword evidence="3" id="KW-0695">RNA-directed DNA polymerase</keyword>
<dbReference type="InterPro" id="IPR051083">
    <property type="entry name" value="GrpII_Intron_Splice-Mob/Def"/>
</dbReference>
<keyword evidence="3" id="KW-0548">Nucleotidyltransferase</keyword>
<dbReference type="SUPFAM" id="SSF56672">
    <property type="entry name" value="DNA/RNA polymerases"/>
    <property type="match status" value="1"/>
</dbReference>
<dbReference type="EMBL" id="JADIKF010000040">
    <property type="protein sequence ID" value="MBM7131599.1"/>
    <property type="molecule type" value="Genomic_DNA"/>
</dbReference>
<dbReference type="RefSeq" id="WP_204633158.1">
    <property type="nucleotide sequence ID" value="NZ_BSOC01000001.1"/>
</dbReference>
<protein>
    <submittedName>
        <fullName evidence="3">Reverse transcriptase</fullName>
    </submittedName>
</protein>